<keyword evidence="6" id="KW-1185">Reference proteome</keyword>
<dbReference type="Gene3D" id="3.30.530.20">
    <property type="match status" value="1"/>
</dbReference>
<sequence length="162" mass="18130">MPVISTDIDTGELTMTLVAEFAADTARVWQLWADPRQLERWWGPPTWPATFTAHDLRPGGTTRYYMTGPDGDTAAGEWEFTAVDEPSSLAFDDYFADENGERSRDMPVSHMSAELDSAGDERTRMTIVTRFESIEQLQQLTEMGMEEGMREAVSQIDALLAG</sequence>
<dbReference type="AlphaFoldDB" id="A0A2P8GW18"/>
<dbReference type="InterPro" id="IPR023393">
    <property type="entry name" value="START-like_dom_sf"/>
</dbReference>
<evidence type="ECO:0000256" key="1">
    <source>
        <dbReference type="ARBA" id="ARBA00006817"/>
    </source>
</evidence>
<dbReference type="InterPro" id="IPR013538">
    <property type="entry name" value="ASHA1/2-like_C"/>
</dbReference>
<accession>A0A2P8GW18</accession>
<organism evidence="3 5">
    <name type="scientific">Labedella gwakjiensis</name>
    <dbReference type="NCBI Taxonomy" id="390269"/>
    <lineage>
        <taxon>Bacteria</taxon>
        <taxon>Bacillati</taxon>
        <taxon>Actinomycetota</taxon>
        <taxon>Actinomycetes</taxon>
        <taxon>Micrococcales</taxon>
        <taxon>Microbacteriaceae</taxon>
        <taxon>Labedella</taxon>
    </lineage>
</organism>
<dbReference type="Pfam" id="PF08327">
    <property type="entry name" value="AHSA1"/>
    <property type="match status" value="1"/>
</dbReference>
<feature type="domain" description="Activator of Hsp90 ATPase homologue 1/2-like C-terminal" evidence="2">
    <location>
        <begin position="23"/>
        <end position="160"/>
    </location>
</feature>
<protein>
    <submittedName>
        <fullName evidence="4">SRPBCC domain-containing protein</fullName>
    </submittedName>
    <submittedName>
        <fullName evidence="3">Uncharacterized protein YndB with AHSA1/START domain</fullName>
    </submittedName>
</protein>
<dbReference type="EMBL" id="RZGY01000001">
    <property type="protein sequence ID" value="RUQ87282.1"/>
    <property type="molecule type" value="Genomic_DNA"/>
</dbReference>
<name>A0A2P8GW18_9MICO</name>
<comment type="similarity">
    <text evidence="1">Belongs to the AHA1 family.</text>
</comment>
<evidence type="ECO:0000313" key="4">
    <source>
        <dbReference type="EMBL" id="RUQ87282.1"/>
    </source>
</evidence>
<evidence type="ECO:0000313" key="5">
    <source>
        <dbReference type="Proteomes" id="UP000241203"/>
    </source>
</evidence>
<evidence type="ECO:0000313" key="6">
    <source>
        <dbReference type="Proteomes" id="UP000268291"/>
    </source>
</evidence>
<reference evidence="4 6" key="2">
    <citation type="submission" date="2018-12" db="EMBL/GenBank/DDBJ databases">
        <authorList>
            <person name="hu s."/>
            <person name="Xu Y."/>
            <person name="Xu B."/>
            <person name="Li F."/>
        </authorList>
    </citation>
    <scope>NUCLEOTIDE SEQUENCE [LARGE SCALE GENOMIC DNA]</scope>
    <source>
        <strain evidence="4 6">KSW2-17</strain>
    </source>
</reference>
<reference evidence="3 5" key="1">
    <citation type="submission" date="2018-03" db="EMBL/GenBank/DDBJ databases">
        <title>Genomic Encyclopedia of Archaeal and Bacterial Type Strains, Phase II (KMG-II): from individual species to whole genera.</title>
        <authorList>
            <person name="Goeker M."/>
        </authorList>
    </citation>
    <scope>NUCLEOTIDE SEQUENCE [LARGE SCALE GENOMIC DNA]</scope>
    <source>
        <strain evidence="3 5">DSM 21548</strain>
    </source>
</reference>
<dbReference type="Proteomes" id="UP000268291">
    <property type="component" value="Unassembled WGS sequence"/>
</dbReference>
<dbReference type="SUPFAM" id="SSF55961">
    <property type="entry name" value="Bet v1-like"/>
    <property type="match status" value="1"/>
</dbReference>
<dbReference type="RefSeq" id="WP_106563223.1">
    <property type="nucleotide sequence ID" value="NZ_PYAU01000001.1"/>
</dbReference>
<dbReference type="EMBL" id="PYAU01000001">
    <property type="protein sequence ID" value="PSL38171.1"/>
    <property type="molecule type" value="Genomic_DNA"/>
</dbReference>
<evidence type="ECO:0000313" key="3">
    <source>
        <dbReference type="EMBL" id="PSL38171.1"/>
    </source>
</evidence>
<dbReference type="Proteomes" id="UP000241203">
    <property type="component" value="Unassembled WGS sequence"/>
</dbReference>
<dbReference type="OrthoDB" id="3365660at2"/>
<proteinExistence type="inferred from homology"/>
<comment type="caution">
    <text evidence="3">The sequence shown here is derived from an EMBL/GenBank/DDBJ whole genome shotgun (WGS) entry which is preliminary data.</text>
</comment>
<evidence type="ECO:0000259" key="2">
    <source>
        <dbReference type="Pfam" id="PF08327"/>
    </source>
</evidence>
<gene>
    <name evidence="3" type="ORF">CLV49_1785</name>
    <name evidence="4" type="ORF">ELQ93_10280</name>
</gene>
<dbReference type="CDD" id="cd07814">
    <property type="entry name" value="SRPBCC_CalC_Aha1-like"/>
    <property type="match status" value="1"/>
</dbReference>